<accession>A0AAD7I368</accession>
<feature type="non-terminal residue" evidence="1">
    <location>
        <position position="228"/>
    </location>
</feature>
<dbReference type="AlphaFoldDB" id="A0AAD7I368"/>
<dbReference type="Proteomes" id="UP001215280">
    <property type="component" value="Unassembled WGS sequence"/>
</dbReference>
<name>A0AAD7I368_9AGAR</name>
<reference evidence="1" key="1">
    <citation type="submission" date="2023-03" db="EMBL/GenBank/DDBJ databases">
        <title>Massive genome expansion in bonnet fungi (Mycena s.s.) driven by repeated elements and novel gene families across ecological guilds.</title>
        <authorList>
            <consortium name="Lawrence Berkeley National Laboratory"/>
            <person name="Harder C.B."/>
            <person name="Miyauchi S."/>
            <person name="Viragh M."/>
            <person name="Kuo A."/>
            <person name="Thoen E."/>
            <person name="Andreopoulos B."/>
            <person name="Lu D."/>
            <person name="Skrede I."/>
            <person name="Drula E."/>
            <person name="Henrissat B."/>
            <person name="Morin E."/>
            <person name="Kohler A."/>
            <person name="Barry K."/>
            <person name="LaButti K."/>
            <person name="Morin E."/>
            <person name="Salamov A."/>
            <person name="Lipzen A."/>
            <person name="Mereny Z."/>
            <person name="Hegedus B."/>
            <person name="Baldrian P."/>
            <person name="Stursova M."/>
            <person name="Weitz H."/>
            <person name="Taylor A."/>
            <person name="Grigoriev I.V."/>
            <person name="Nagy L.G."/>
            <person name="Martin F."/>
            <person name="Kauserud H."/>
        </authorList>
    </citation>
    <scope>NUCLEOTIDE SEQUENCE</scope>
    <source>
        <strain evidence="1">CBHHK188m</strain>
    </source>
</reference>
<proteinExistence type="predicted"/>
<keyword evidence="2" id="KW-1185">Reference proteome</keyword>
<sequence>MFPGPDYLRGISLVRSTRGRPLQLVRYDRAITIHVVNFFSAHKLSAYDLAICRAFSYKVQSNTTDRAFKMLPHAFPQDPPLPSLDGIRSRVNFLAGFKPQIYDCCPNSCLCYVGPHKDLTACPHCKEARWRANGKPRKKFTYIPLIPCLVAFAGNHEMAEKQQYRTKHVHVPGTMTDVFDGKHYRSLLKKHVEINGKKLPHKYFSDPRDVALGGSWDGFAPFKRRKKT</sequence>
<protein>
    <submittedName>
        <fullName evidence="1">Uncharacterized protein</fullName>
    </submittedName>
</protein>
<dbReference type="EMBL" id="JARJLG010000164">
    <property type="protein sequence ID" value="KAJ7733998.1"/>
    <property type="molecule type" value="Genomic_DNA"/>
</dbReference>
<evidence type="ECO:0000313" key="1">
    <source>
        <dbReference type="EMBL" id="KAJ7733998.1"/>
    </source>
</evidence>
<evidence type="ECO:0000313" key="2">
    <source>
        <dbReference type="Proteomes" id="UP001215280"/>
    </source>
</evidence>
<gene>
    <name evidence="1" type="ORF">DFH07DRAFT_754569</name>
</gene>
<organism evidence="1 2">
    <name type="scientific">Mycena maculata</name>
    <dbReference type="NCBI Taxonomy" id="230809"/>
    <lineage>
        <taxon>Eukaryota</taxon>
        <taxon>Fungi</taxon>
        <taxon>Dikarya</taxon>
        <taxon>Basidiomycota</taxon>
        <taxon>Agaricomycotina</taxon>
        <taxon>Agaricomycetes</taxon>
        <taxon>Agaricomycetidae</taxon>
        <taxon>Agaricales</taxon>
        <taxon>Marasmiineae</taxon>
        <taxon>Mycenaceae</taxon>
        <taxon>Mycena</taxon>
    </lineage>
</organism>
<comment type="caution">
    <text evidence="1">The sequence shown here is derived from an EMBL/GenBank/DDBJ whole genome shotgun (WGS) entry which is preliminary data.</text>
</comment>